<dbReference type="Pfam" id="PF00356">
    <property type="entry name" value="LacI"/>
    <property type="match status" value="1"/>
</dbReference>
<dbReference type="EMBL" id="SOCA01000001">
    <property type="protein sequence ID" value="TDU81726.1"/>
    <property type="molecule type" value="Genomic_DNA"/>
</dbReference>
<dbReference type="Gene3D" id="3.40.50.2300">
    <property type="match status" value="2"/>
</dbReference>
<accession>A0A4R7STA2</accession>
<dbReference type="SUPFAM" id="SSF47413">
    <property type="entry name" value="lambda repressor-like DNA-binding domains"/>
    <property type="match status" value="1"/>
</dbReference>
<dbReference type="AlphaFoldDB" id="A0A4R7STA2"/>
<organism evidence="6 7">
    <name type="scientific">Prosthecobacter fusiformis</name>
    <dbReference type="NCBI Taxonomy" id="48464"/>
    <lineage>
        <taxon>Bacteria</taxon>
        <taxon>Pseudomonadati</taxon>
        <taxon>Verrucomicrobiota</taxon>
        <taxon>Verrucomicrobiia</taxon>
        <taxon>Verrucomicrobiales</taxon>
        <taxon>Verrucomicrobiaceae</taxon>
        <taxon>Prosthecobacter</taxon>
    </lineage>
</organism>
<evidence type="ECO:0000256" key="3">
    <source>
        <dbReference type="ARBA" id="ARBA00023125"/>
    </source>
</evidence>
<dbReference type="GO" id="GO:0003700">
    <property type="term" value="F:DNA-binding transcription factor activity"/>
    <property type="evidence" value="ECO:0007669"/>
    <property type="project" value="TreeGrafter"/>
</dbReference>
<keyword evidence="1" id="KW-0678">Repressor</keyword>
<keyword evidence="7" id="KW-1185">Reference proteome</keyword>
<proteinExistence type="predicted"/>
<dbReference type="CDD" id="cd01392">
    <property type="entry name" value="HTH_LacI"/>
    <property type="match status" value="1"/>
</dbReference>
<dbReference type="PANTHER" id="PTHR30146">
    <property type="entry name" value="LACI-RELATED TRANSCRIPTIONAL REPRESSOR"/>
    <property type="match status" value="1"/>
</dbReference>
<dbReference type="InterPro" id="IPR046335">
    <property type="entry name" value="LacI/GalR-like_sensor"/>
</dbReference>
<feature type="domain" description="HTH lacI-type" evidence="5">
    <location>
        <begin position="5"/>
        <end position="59"/>
    </location>
</feature>
<evidence type="ECO:0000313" key="7">
    <source>
        <dbReference type="Proteomes" id="UP000295662"/>
    </source>
</evidence>
<protein>
    <submittedName>
        <fullName evidence="6">LacI family transcriptional regulator</fullName>
    </submittedName>
</protein>
<keyword evidence="2" id="KW-0805">Transcription regulation</keyword>
<dbReference type="PROSITE" id="PS50932">
    <property type="entry name" value="HTH_LACI_2"/>
    <property type="match status" value="1"/>
</dbReference>
<dbReference type="GO" id="GO:0000976">
    <property type="term" value="F:transcription cis-regulatory region binding"/>
    <property type="evidence" value="ECO:0007669"/>
    <property type="project" value="TreeGrafter"/>
</dbReference>
<name>A0A4R7STA2_9BACT</name>
<evidence type="ECO:0000313" key="6">
    <source>
        <dbReference type="EMBL" id="TDU81726.1"/>
    </source>
</evidence>
<dbReference type="OrthoDB" id="189824at2"/>
<gene>
    <name evidence="6" type="ORF">EI77_01036</name>
</gene>
<dbReference type="InterPro" id="IPR000843">
    <property type="entry name" value="HTH_LacI"/>
</dbReference>
<dbReference type="SMART" id="SM00354">
    <property type="entry name" value="HTH_LACI"/>
    <property type="match status" value="1"/>
</dbReference>
<dbReference type="Pfam" id="PF13377">
    <property type="entry name" value="Peripla_BP_3"/>
    <property type="match status" value="1"/>
</dbReference>
<sequence>MKNRISQRDLALMAGVSPMTVSLALRGHSSIPEATRVKIRKLAEKHRYRPDPALAALNAYRIQGRTRQFQGTLSWLTTFSTADGWRGMIHAEGYFHGAEVRANELGYQLEPFWLNEPGLSPKRAAQILLARGIQGIIIAPLPVTHGEIKFDWKPFSSVALGYSLRQPQMHVVMNHQSRNMKQTVHRLHALGYQRIGLALPSANNARVDQNYLSGYLIAQRETGGESLEPLLADVFDAPTFQSWLDLERPDSVIVSPAWINQVTEWLANVGLKVPKHIGLAAASIPDMPNAVSGMDEDPALIGRMAVDAVVGMIQRQECGVPARPWSLLAEGVWSPGKTVRRIKLTEMT</sequence>
<keyword evidence="3" id="KW-0238">DNA-binding</keyword>
<keyword evidence="4" id="KW-0804">Transcription</keyword>
<evidence type="ECO:0000256" key="4">
    <source>
        <dbReference type="ARBA" id="ARBA00023163"/>
    </source>
</evidence>
<dbReference type="PANTHER" id="PTHR30146:SF148">
    <property type="entry name" value="HTH-TYPE TRANSCRIPTIONAL REPRESSOR PURR-RELATED"/>
    <property type="match status" value="1"/>
</dbReference>
<reference evidence="6 7" key="1">
    <citation type="submission" date="2019-03" db="EMBL/GenBank/DDBJ databases">
        <title>Genomic Encyclopedia of Archaeal and Bacterial Type Strains, Phase II (KMG-II): from individual species to whole genera.</title>
        <authorList>
            <person name="Goeker M."/>
        </authorList>
    </citation>
    <scope>NUCLEOTIDE SEQUENCE [LARGE SCALE GENOMIC DNA]</scope>
    <source>
        <strain evidence="6 7">ATCC 25309</strain>
    </source>
</reference>
<evidence type="ECO:0000256" key="2">
    <source>
        <dbReference type="ARBA" id="ARBA00023015"/>
    </source>
</evidence>
<evidence type="ECO:0000256" key="1">
    <source>
        <dbReference type="ARBA" id="ARBA00022491"/>
    </source>
</evidence>
<dbReference type="RefSeq" id="WP_133793654.1">
    <property type="nucleotide sequence ID" value="NZ_SOCA01000001.1"/>
</dbReference>
<dbReference type="SUPFAM" id="SSF53822">
    <property type="entry name" value="Periplasmic binding protein-like I"/>
    <property type="match status" value="1"/>
</dbReference>
<dbReference type="InterPro" id="IPR028082">
    <property type="entry name" value="Peripla_BP_I"/>
</dbReference>
<comment type="caution">
    <text evidence="6">The sequence shown here is derived from an EMBL/GenBank/DDBJ whole genome shotgun (WGS) entry which is preliminary data.</text>
</comment>
<evidence type="ECO:0000259" key="5">
    <source>
        <dbReference type="PROSITE" id="PS50932"/>
    </source>
</evidence>
<dbReference type="Gene3D" id="1.10.260.40">
    <property type="entry name" value="lambda repressor-like DNA-binding domains"/>
    <property type="match status" value="1"/>
</dbReference>
<dbReference type="Proteomes" id="UP000295662">
    <property type="component" value="Unassembled WGS sequence"/>
</dbReference>
<dbReference type="InterPro" id="IPR010982">
    <property type="entry name" value="Lambda_DNA-bd_dom_sf"/>
</dbReference>